<keyword evidence="7" id="KW-0175">Coiled coil</keyword>
<dbReference type="GO" id="GO:0043531">
    <property type="term" value="F:ADP binding"/>
    <property type="evidence" value="ECO:0007669"/>
    <property type="project" value="InterPro"/>
</dbReference>
<feature type="coiled-coil region" evidence="7">
    <location>
        <begin position="38"/>
        <end position="72"/>
    </location>
</feature>
<name>W9SAD3_9ROSA</name>
<proteinExistence type="inferred from homology"/>
<keyword evidence="12" id="KW-1185">Reference proteome</keyword>
<dbReference type="Pfam" id="PF00931">
    <property type="entry name" value="NB-ARC"/>
    <property type="match status" value="1"/>
</dbReference>
<evidence type="ECO:0000259" key="9">
    <source>
        <dbReference type="Pfam" id="PF23247"/>
    </source>
</evidence>
<keyword evidence="4" id="KW-0547">Nucleotide-binding</keyword>
<feature type="domain" description="Disease resistance protein winged helix" evidence="10">
    <location>
        <begin position="382"/>
        <end position="452"/>
    </location>
</feature>
<dbReference type="InterPro" id="IPR002182">
    <property type="entry name" value="NB-ARC"/>
</dbReference>
<dbReference type="InterPro" id="IPR027417">
    <property type="entry name" value="P-loop_NTPase"/>
</dbReference>
<dbReference type="EMBL" id="KE345967">
    <property type="protein sequence ID" value="EXC22237.1"/>
    <property type="molecule type" value="Genomic_DNA"/>
</dbReference>
<dbReference type="Gene3D" id="3.80.10.10">
    <property type="entry name" value="Ribonuclease Inhibitor"/>
    <property type="match status" value="2"/>
</dbReference>
<dbReference type="FunFam" id="3.40.50.300:FF:001091">
    <property type="entry name" value="Probable disease resistance protein At1g61300"/>
    <property type="match status" value="1"/>
</dbReference>
<evidence type="ECO:0000259" key="10">
    <source>
        <dbReference type="Pfam" id="PF23559"/>
    </source>
</evidence>
<dbReference type="SUPFAM" id="SSF52058">
    <property type="entry name" value="L domain-like"/>
    <property type="match status" value="1"/>
</dbReference>
<dbReference type="InterPro" id="IPR058922">
    <property type="entry name" value="WHD_DRP"/>
</dbReference>
<evidence type="ECO:0000256" key="3">
    <source>
        <dbReference type="ARBA" id="ARBA00022737"/>
    </source>
</evidence>
<protein>
    <submittedName>
        <fullName evidence="11">Putative disease resistance protein</fullName>
    </submittedName>
</protein>
<comment type="similarity">
    <text evidence="1">Belongs to the disease resistance NB-LRR family.</text>
</comment>
<dbReference type="InterPro" id="IPR050905">
    <property type="entry name" value="Plant_NBS-LRR"/>
</dbReference>
<feature type="domain" description="Disease resistance protein At4g27190-like leucine-rich repeats" evidence="9">
    <location>
        <begin position="809"/>
        <end position="921"/>
    </location>
</feature>
<dbReference type="InterPro" id="IPR032675">
    <property type="entry name" value="LRR_dom_sf"/>
</dbReference>
<dbReference type="Gene3D" id="3.40.50.300">
    <property type="entry name" value="P-loop containing nucleotide triphosphate hydrolases"/>
    <property type="match status" value="1"/>
</dbReference>
<dbReference type="FunFam" id="1.10.8.430:FF:000003">
    <property type="entry name" value="Probable disease resistance protein At5g66910"/>
    <property type="match status" value="1"/>
</dbReference>
<evidence type="ECO:0000313" key="11">
    <source>
        <dbReference type="EMBL" id="EXC22237.1"/>
    </source>
</evidence>
<dbReference type="PRINTS" id="PR00364">
    <property type="entry name" value="DISEASERSIST"/>
</dbReference>
<dbReference type="Pfam" id="PF23559">
    <property type="entry name" value="WHD_DRP"/>
    <property type="match status" value="1"/>
</dbReference>
<dbReference type="GO" id="GO:0006952">
    <property type="term" value="P:defense response"/>
    <property type="evidence" value="ECO:0007669"/>
    <property type="project" value="UniProtKB-KW"/>
</dbReference>
<dbReference type="AlphaFoldDB" id="W9SAD3"/>
<dbReference type="eggNOG" id="KOG4658">
    <property type="taxonomic scope" value="Eukaryota"/>
</dbReference>
<evidence type="ECO:0000259" key="8">
    <source>
        <dbReference type="Pfam" id="PF00931"/>
    </source>
</evidence>
<evidence type="ECO:0000256" key="5">
    <source>
        <dbReference type="ARBA" id="ARBA00022821"/>
    </source>
</evidence>
<feature type="domain" description="NB-ARC" evidence="8">
    <location>
        <begin position="134"/>
        <end position="293"/>
    </location>
</feature>
<dbReference type="InterPro" id="IPR001611">
    <property type="entry name" value="Leu-rich_rpt"/>
</dbReference>
<gene>
    <name evidence="11" type="ORF">L484_011962</name>
</gene>
<keyword evidence="6" id="KW-0067">ATP-binding</keyword>
<reference evidence="12" key="1">
    <citation type="submission" date="2013-01" db="EMBL/GenBank/DDBJ databases">
        <title>Draft Genome Sequence of a Mulberry Tree, Morus notabilis C.K. Schneid.</title>
        <authorList>
            <person name="He N."/>
            <person name="Zhao S."/>
        </authorList>
    </citation>
    <scope>NUCLEOTIDE SEQUENCE</scope>
</reference>
<evidence type="ECO:0000256" key="2">
    <source>
        <dbReference type="ARBA" id="ARBA00022614"/>
    </source>
</evidence>
<evidence type="ECO:0000256" key="7">
    <source>
        <dbReference type="SAM" id="Coils"/>
    </source>
</evidence>
<dbReference type="Gene3D" id="1.10.8.430">
    <property type="entry name" value="Helical domain of apoptotic protease-activating factors"/>
    <property type="match status" value="1"/>
</dbReference>
<evidence type="ECO:0000256" key="1">
    <source>
        <dbReference type="ARBA" id="ARBA00008894"/>
    </source>
</evidence>
<dbReference type="Proteomes" id="UP000030645">
    <property type="component" value="Unassembled WGS sequence"/>
</dbReference>
<dbReference type="SMART" id="SM00369">
    <property type="entry name" value="LRR_TYP"/>
    <property type="match status" value="3"/>
</dbReference>
<organism evidence="11 12">
    <name type="scientific">Morus notabilis</name>
    <dbReference type="NCBI Taxonomy" id="981085"/>
    <lineage>
        <taxon>Eukaryota</taxon>
        <taxon>Viridiplantae</taxon>
        <taxon>Streptophyta</taxon>
        <taxon>Embryophyta</taxon>
        <taxon>Tracheophyta</taxon>
        <taxon>Spermatophyta</taxon>
        <taxon>Magnoliopsida</taxon>
        <taxon>eudicotyledons</taxon>
        <taxon>Gunneridae</taxon>
        <taxon>Pentapetalae</taxon>
        <taxon>rosids</taxon>
        <taxon>fabids</taxon>
        <taxon>Rosales</taxon>
        <taxon>Moraceae</taxon>
        <taxon>Moreae</taxon>
        <taxon>Morus</taxon>
    </lineage>
</organism>
<dbReference type="SUPFAM" id="SSF52540">
    <property type="entry name" value="P-loop containing nucleoside triphosphate hydrolases"/>
    <property type="match status" value="1"/>
</dbReference>
<dbReference type="InterPro" id="IPR057135">
    <property type="entry name" value="At4g27190-like_LRR"/>
</dbReference>
<sequence>MEGIINLRKCPNFPFKGIEDNLLDMETMRDFVDRGMNFERLAKKEDRLKRKLKQLESREEDIKKELEYAERLQLKRRKVVDNCYGLRETTDELITEATELIQQSRFHDGLTLKSDESREISLLTTEVVGQMFQRNKDMIQKFLMNDDISIIGIHGMGGVGKTTLALHIHNQLQRHPAISVFWITMSQSFSILKLQDIIANKVHLDLSNEDDERIRASILASALERKRNFVFILDDVWQDFSPDEVGIHVGVNGCKLILTTRLLDVCWKMDCEVEVKVKPLSDEEAWELFVKKLGGESTLPPQIEKIAMSVVKECAGLPLGINIMARSMKGVDDICEWRNMLDNLEESRIGQDDMEKVFRVLKYSYEMLNDPKLQQCFLYCSLYPEDFKIDREMLIEHFIDERLIDGMNSRQAEFNRGHTILNKLEKACLLEGGRDDDGKRFVKMHDLVRDMAIQIASTSPLFLVQAGVSLKEIPKDEKWKENLVRVSLMCNRISNISSAASPRSPNVVTLLLCQNFQLNGIPDCFFSHMKRLTVLDLSDTSIENLPNSVSDLGSLSSLLLRGCWRLKNVPSFVNFKNLRRLDLQKTGLTELPQGIVSLVNLRYLNLDTRTLKRIPEGVLAKLSHLQYLVVHEFESYTSHLKGEEVANLRELETFKGQFYDIKNLSTYVRSQGGGGPDKYLVQVVLEGPDFKSKLFKDCVNAYDKAVSLRLCSIRQSENRGDSLVLPKDIQVLHIKRCNDTPSLCAVASFKRAKHLKKCLIDWCDGVEQVLYSSSYSLPPFQSLESLCLKNLMNLRVLARRGRGAIHSPAVPTGTFSNLKEFSIFGCPNVKRIFPPALLLNLQNLEVLSIEFCERITEIVEAAAEGEDHEATSSAVVTLPKLREIALRRLPELRDFSNTGKHVFSNALECIKIKDCPQLQRLPLLREEPYRPHCLRKIQVQKMWWDMLEWQQPSVKDVLQPFCDFSEEW</sequence>
<accession>W9SAD3</accession>
<dbReference type="InterPro" id="IPR042197">
    <property type="entry name" value="Apaf_helical"/>
</dbReference>
<dbReference type="Pfam" id="PF23247">
    <property type="entry name" value="LRR_RPS2"/>
    <property type="match status" value="1"/>
</dbReference>
<dbReference type="GO" id="GO:0005524">
    <property type="term" value="F:ATP binding"/>
    <property type="evidence" value="ECO:0007669"/>
    <property type="project" value="UniProtKB-KW"/>
</dbReference>
<evidence type="ECO:0000256" key="4">
    <source>
        <dbReference type="ARBA" id="ARBA00022741"/>
    </source>
</evidence>
<dbReference type="FunFam" id="1.10.10.10:FF:000322">
    <property type="entry name" value="Probable disease resistance protein At1g63360"/>
    <property type="match status" value="1"/>
</dbReference>
<keyword evidence="3" id="KW-0677">Repeat</keyword>
<dbReference type="PANTHER" id="PTHR33463">
    <property type="entry name" value="NB-ARC DOMAIN-CONTAINING PROTEIN-RELATED"/>
    <property type="match status" value="1"/>
</dbReference>
<dbReference type="InterPro" id="IPR003591">
    <property type="entry name" value="Leu-rich_rpt_typical-subtyp"/>
</dbReference>
<evidence type="ECO:0000313" key="12">
    <source>
        <dbReference type="Proteomes" id="UP000030645"/>
    </source>
</evidence>
<evidence type="ECO:0000256" key="6">
    <source>
        <dbReference type="ARBA" id="ARBA00022840"/>
    </source>
</evidence>
<keyword evidence="5" id="KW-0611">Plant defense</keyword>
<keyword evidence="2" id="KW-0433">Leucine-rich repeat</keyword>
<dbReference type="Pfam" id="PF13855">
    <property type="entry name" value="LRR_8"/>
    <property type="match status" value="2"/>
</dbReference>
<dbReference type="InterPro" id="IPR036388">
    <property type="entry name" value="WH-like_DNA-bd_sf"/>
</dbReference>
<dbReference type="PANTHER" id="PTHR33463:SF187">
    <property type="entry name" value="AND NB-ARC DOMAIN DISEASE RESISTANCE PROTEIN, PUTATIVE-RELATED"/>
    <property type="match status" value="1"/>
</dbReference>
<dbReference type="Gene3D" id="1.10.10.10">
    <property type="entry name" value="Winged helix-like DNA-binding domain superfamily/Winged helix DNA-binding domain"/>
    <property type="match status" value="1"/>
</dbReference>